<keyword evidence="3" id="KW-1185">Reference proteome</keyword>
<protein>
    <submittedName>
        <fullName evidence="2">Uncharacterized protein</fullName>
    </submittedName>
</protein>
<sequence>MTSNFDVSTWGKTPPSLYDKLQASKRQTAPTPLTEALTKGFQDDIKLKSSRSARNTFPLLYKRKNPMSPFVGKESMSRDSLRSSGTEVKPLFSRSAPLKSELDFVRNMKYRDADRPHSAVAFFQDNRKEDGYCPVPEGFTKGWKPMIGGAAVAQGWLGDMEREPPPGLMEDEWWVWI</sequence>
<reference evidence="2 3" key="1">
    <citation type="submission" date="2019-04" db="EMBL/GenBank/DDBJ databases">
        <title>Comparative genomics and transcriptomics to analyze fruiting body development in filamentous ascomycetes.</title>
        <authorList>
            <consortium name="DOE Joint Genome Institute"/>
            <person name="Lutkenhaus R."/>
            <person name="Traeger S."/>
            <person name="Breuer J."/>
            <person name="Kuo A."/>
            <person name="Lipzen A."/>
            <person name="Pangilinan J."/>
            <person name="Dilworth D."/>
            <person name="Sandor L."/>
            <person name="Poggeler S."/>
            <person name="Barry K."/>
            <person name="Grigoriev I.V."/>
            <person name="Nowrousian M."/>
        </authorList>
    </citation>
    <scope>NUCLEOTIDE SEQUENCE [LARGE SCALE GENOMIC DNA]</scope>
    <source>
        <strain evidence="2 3">CBS 389.68</strain>
    </source>
</reference>
<evidence type="ECO:0000313" key="3">
    <source>
        <dbReference type="Proteomes" id="UP000298138"/>
    </source>
</evidence>
<dbReference type="EMBL" id="ML220120">
    <property type="protein sequence ID" value="TGZ81236.1"/>
    <property type="molecule type" value="Genomic_DNA"/>
</dbReference>
<dbReference type="InParanoid" id="A0A4S2MXD7"/>
<name>A0A4S2MXD7_9PEZI</name>
<feature type="region of interest" description="Disordered" evidence="1">
    <location>
        <begin position="1"/>
        <end position="34"/>
    </location>
</feature>
<evidence type="ECO:0000256" key="1">
    <source>
        <dbReference type="SAM" id="MobiDB-lite"/>
    </source>
</evidence>
<proteinExistence type="predicted"/>
<feature type="compositionally biased region" description="Polar residues" evidence="1">
    <location>
        <begin position="1"/>
        <end position="11"/>
    </location>
</feature>
<gene>
    <name evidence="2" type="ORF">EX30DRAFT_340870</name>
</gene>
<dbReference type="Proteomes" id="UP000298138">
    <property type="component" value="Unassembled WGS sequence"/>
</dbReference>
<organism evidence="2 3">
    <name type="scientific">Ascodesmis nigricans</name>
    <dbReference type="NCBI Taxonomy" id="341454"/>
    <lineage>
        <taxon>Eukaryota</taxon>
        <taxon>Fungi</taxon>
        <taxon>Dikarya</taxon>
        <taxon>Ascomycota</taxon>
        <taxon>Pezizomycotina</taxon>
        <taxon>Pezizomycetes</taxon>
        <taxon>Pezizales</taxon>
        <taxon>Ascodesmidaceae</taxon>
        <taxon>Ascodesmis</taxon>
    </lineage>
</organism>
<dbReference type="AlphaFoldDB" id="A0A4S2MXD7"/>
<accession>A0A4S2MXD7</accession>
<evidence type="ECO:0000313" key="2">
    <source>
        <dbReference type="EMBL" id="TGZ81236.1"/>
    </source>
</evidence>